<dbReference type="Proteomes" id="UP000805193">
    <property type="component" value="Unassembled WGS sequence"/>
</dbReference>
<comment type="caution">
    <text evidence="1">The sequence shown here is derived from an EMBL/GenBank/DDBJ whole genome shotgun (WGS) entry which is preliminary data.</text>
</comment>
<sequence>MSSHYSRCGRRQEGVDNSTPLHASAPPAPLDSGQLSGTKNAHPSTFLHASAPPVSLDESRHRVPARLRSKSPPVEDHLVGASSTAPQFSLSSVPTNSSHSKASKPATTLEGTDPDTRTKNLNTLPPIGSPTATIPTKLPCPPPGAWWEADLRVLECRELRLPPRTKFVNIELSRGAVRAVDTGLVPSGETMAELQDQAGVEGAVGSEQAQLQLSGGVRRKDRYYYWSRRGSGTTVEASGTTSVVPEGNFSHRGLEEVGSCALSASTDTSLVVYAFVPARVDPPSPQRAFSSSSSSSLAASEFLRPAAARVPVTTGNPLEVDLGLLHQVGLGLLSEGAGDTVRLLPVGDDAAVASSSAATSTGAGQVPGHHCPQALESNPRQTTWASRLQRRPAAVTLPPPASPSSAILRARSHEARTQHLGKAAAIPLWGGRLGQRDPVEGEDREGVPGTPLREAHIWALREAVEEEPPEKFQGQRHWAVSREAISGADYLRPMNDYIREVLFLDQRR</sequence>
<organism evidence="1 2">
    <name type="scientific">Ixodes persulcatus</name>
    <name type="common">Taiga tick</name>
    <dbReference type="NCBI Taxonomy" id="34615"/>
    <lineage>
        <taxon>Eukaryota</taxon>
        <taxon>Metazoa</taxon>
        <taxon>Ecdysozoa</taxon>
        <taxon>Arthropoda</taxon>
        <taxon>Chelicerata</taxon>
        <taxon>Arachnida</taxon>
        <taxon>Acari</taxon>
        <taxon>Parasitiformes</taxon>
        <taxon>Ixodida</taxon>
        <taxon>Ixodoidea</taxon>
        <taxon>Ixodidae</taxon>
        <taxon>Ixodinae</taxon>
        <taxon>Ixodes</taxon>
    </lineage>
</organism>
<keyword evidence="2" id="KW-1185">Reference proteome</keyword>
<name>A0AC60QWK6_IXOPE</name>
<protein>
    <submittedName>
        <fullName evidence="1">Uncharacterized protein</fullName>
    </submittedName>
</protein>
<dbReference type="EMBL" id="JABSTQ010002480">
    <property type="protein sequence ID" value="KAG0444100.1"/>
    <property type="molecule type" value="Genomic_DNA"/>
</dbReference>
<reference evidence="1 2" key="1">
    <citation type="journal article" date="2020" name="Cell">
        <title>Large-Scale Comparative Analyses of Tick Genomes Elucidate Their Genetic Diversity and Vector Capacities.</title>
        <authorList>
            <consortium name="Tick Genome and Microbiome Consortium (TIGMIC)"/>
            <person name="Jia N."/>
            <person name="Wang J."/>
            <person name="Shi W."/>
            <person name="Du L."/>
            <person name="Sun Y."/>
            <person name="Zhan W."/>
            <person name="Jiang J.F."/>
            <person name="Wang Q."/>
            <person name="Zhang B."/>
            <person name="Ji P."/>
            <person name="Bell-Sakyi L."/>
            <person name="Cui X.M."/>
            <person name="Yuan T.T."/>
            <person name="Jiang B.G."/>
            <person name="Yang W.F."/>
            <person name="Lam T.T."/>
            <person name="Chang Q.C."/>
            <person name="Ding S.J."/>
            <person name="Wang X.J."/>
            <person name="Zhu J.G."/>
            <person name="Ruan X.D."/>
            <person name="Zhao L."/>
            <person name="Wei J.T."/>
            <person name="Ye R.Z."/>
            <person name="Que T.C."/>
            <person name="Du C.H."/>
            <person name="Zhou Y.H."/>
            <person name="Cheng J.X."/>
            <person name="Dai P.F."/>
            <person name="Guo W.B."/>
            <person name="Han X.H."/>
            <person name="Huang E.J."/>
            <person name="Li L.F."/>
            <person name="Wei W."/>
            <person name="Gao Y.C."/>
            <person name="Liu J.Z."/>
            <person name="Shao H.Z."/>
            <person name="Wang X."/>
            <person name="Wang C.C."/>
            <person name="Yang T.C."/>
            <person name="Huo Q.B."/>
            <person name="Li W."/>
            <person name="Chen H.Y."/>
            <person name="Chen S.E."/>
            <person name="Zhou L.G."/>
            <person name="Ni X.B."/>
            <person name="Tian J.H."/>
            <person name="Sheng Y."/>
            <person name="Liu T."/>
            <person name="Pan Y.S."/>
            <person name="Xia L.Y."/>
            <person name="Li J."/>
            <person name="Zhao F."/>
            <person name="Cao W.C."/>
        </authorList>
    </citation>
    <scope>NUCLEOTIDE SEQUENCE [LARGE SCALE GENOMIC DNA]</scope>
    <source>
        <strain evidence="1">Iper-2018</strain>
    </source>
</reference>
<proteinExistence type="predicted"/>
<evidence type="ECO:0000313" key="1">
    <source>
        <dbReference type="EMBL" id="KAG0444100.1"/>
    </source>
</evidence>
<accession>A0AC60QWK6</accession>
<evidence type="ECO:0000313" key="2">
    <source>
        <dbReference type="Proteomes" id="UP000805193"/>
    </source>
</evidence>
<gene>
    <name evidence="1" type="ORF">HPB47_014175</name>
</gene>